<feature type="chain" id="PRO_5037575635" evidence="3">
    <location>
        <begin position="20"/>
        <end position="360"/>
    </location>
</feature>
<comment type="caution">
    <text evidence="5">The sequence shown here is derived from an EMBL/GenBank/DDBJ whole genome shotgun (WGS) entry which is preliminary data.</text>
</comment>
<dbReference type="InterPro" id="IPR038352">
    <property type="entry name" value="Imelysin_sf"/>
</dbReference>
<evidence type="ECO:0000259" key="4">
    <source>
        <dbReference type="Pfam" id="PF09375"/>
    </source>
</evidence>
<name>A0A942E8P7_9HYPH</name>
<comment type="subcellular location">
    <subcellularLocation>
        <location evidence="1">Cell envelope</location>
    </subcellularLocation>
</comment>
<evidence type="ECO:0000256" key="2">
    <source>
        <dbReference type="ARBA" id="ARBA00022729"/>
    </source>
</evidence>
<evidence type="ECO:0000313" key="6">
    <source>
        <dbReference type="Proteomes" id="UP000678281"/>
    </source>
</evidence>
<feature type="domain" description="Imelysin-like" evidence="4">
    <location>
        <begin position="52"/>
        <end position="330"/>
    </location>
</feature>
<reference evidence="5" key="1">
    <citation type="submission" date="2021-04" db="EMBL/GenBank/DDBJ databases">
        <title>Devosia litorisediminis sp. nov., isolated from a sand dune.</title>
        <authorList>
            <person name="Park S."/>
            <person name="Yoon J.-H."/>
        </authorList>
    </citation>
    <scope>NUCLEOTIDE SEQUENCE</scope>
    <source>
        <strain evidence="5">BSSL-BM10</strain>
    </source>
</reference>
<dbReference type="InterPro" id="IPR034984">
    <property type="entry name" value="Imelysin-like_IPPA"/>
</dbReference>
<proteinExistence type="predicted"/>
<dbReference type="RefSeq" id="WP_212657036.1">
    <property type="nucleotide sequence ID" value="NZ_JAGXTP010000001.1"/>
</dbReference>
<evidence type="ECO:0000313" key="5">
    <source>
        <dbReference type="EMBL" id="MBS3847410.1"/>
    </source>
</evidence>
<organism evidence="5 6">
    <name type="scientific">Devosia litorisediminis</name>
    <dbReference type="NCBI Taxonomy" id="2829817"/>
    <lineage>
        <taxon>Bacteria</taxon>
        <taxon>Pseudomonadati</taxon>
        <taxon>Pseudomonadota</taxon>
        <taxon>Alphaproteobacteria</taxon>
        <taxon>Hyphomicrobiales</taxon>
        <taxon>Devosiaceae</taxon>
        <taxon>Devosia</taxon>
    </lineage>
</organism>
<dbReference type="Proteomes" id="UP000678281">
    <property type="component" value="Unassembled WGS sequence"/>
</dbReference>
<dbReference type="Gene3D" id="1.20.1420.20">
    <property type="entry name" value="M75 peptidase, HXXE motif"/>
    <property type="match status" value="1"/>
</dbReference>
<sequence>MRILLIAVMMLALGGGAQGQSLPKPMAAEAVLRAAVVDVIRPSVIRFDAVSRGLKSAVGSLCAEPDADGLAIARQEFGQVVVAYGKVDFLRLGPLMEDNRADRLFFWPDRRGIGLKQVQAILAEQDALATDLAGLKAKSVAVQGLGALEFVLFGTGSESLSGAEGAFRCAYGSAIAANIAEIAKALVAGWYLPNGVADRLQAPRAEYADYRSNIEALEEIVGLVAHGSEALRDKHLKPFMASAEKAAAPKLAAFWRSGLTMDFVRANIEGMRALVALSGVARAVGEKDQGLDNTIDFEFRNAIRALDLVTLPVAEAVADDKQAKALDYLVLVTGSLQGIVGEQLSAALGLSVGFSALDGD</sequence>
<dbReference type="CDD" id="cd14659">
    <property type="entry name" value="Imelysin-like_IPPA"/>
    <property type="match status" value="1"/>
</dbReference>
<dbReference type="AlphaFoldDB" id="A0A942E8P7"/>
<keyword evidence="2 3" id="KW-0732">Signal</keyword>
<dbReference type="EMBL" id="JAGXTP010000001">
    <property type="protein sequence ID" value="MBS3847410.1"/>
    <property type="molecule type" value="Genomic_DNA"/>
</dbReference>
<protein>
    <submittedName>
        <fullName evidence="5">Peptidase M75, Imelysin</fullName>
    </submittedName>
</protein>
<keyword evidence="6" id="KW-1185">Reference proteome</keyword>
<evidence type="ECO:0000256" key="3">
    <source>
        <dbReference type="SAM" id="SignalP"/>
    </source>
</evidence>
<gene>
    <name evidence="5" type="ORF">KD146_01750</name>
</gene>
<evidence type="ECO:0000256" key="1">
    <source>
        <dbReference type="ARBA" id="ARBA00004196"/>
    </source>
</evidence>
<accession>A0A942E8P7</accession>
<dbReference type="GO" id="GO:0030313">
    <property type="term" value="C:cell envelope"/>
    <property type="evidence" value="ECO:0007669"/>
    <property type="project" value="UniProtKB-SubCell"/>
</dbReference>
<dbReference type="Pfam" id="PF09375">
    <property type="entry name" value="Peptidase_M75"/>
    <property type="match status" value="1"/>
</dbReference>
<feature type="signal peptide" evidence="3">
    <location>
        <begin position="1"/>
        <end position="19"/>
    </location>
</feature>
<dbReference type="InterPro" id="IPR018976">
    <property type="entry name" value="Imelysin-like"/>
</dbReference>